<dbReference type="AlphaFoldDB" id="A0A1M5LQY0"/>
<proteinExistence type="predicted"/>
<dbReference type="Proteomes" id="UP000184221">
    <property type="component" value="Unassembled WGS sequence"/>
</dbReference>
<dbReference type="EMBL" id="FQXC01000001">
    <property type="protein sequence ID" value="SHG67310.1"/>
    <property type="molecule type" value="Genomic_DNA"/>
</dbReference>
<accession>A0A1M5LQY0</accession>
<dbReference type="STRING" id="996342.SAMN05443551_0245"/>
<organism evidence="1 2">
    <name type="scientific">Marivita hallyeonensis</name>
    <dbReference type="NCBI Taxonomy" id="996342"/>
    <lineage>
        <taxon>Bacteria</taxon>
        <taxon>Pseudomonadati</taxon>
        <taxon>Pseudomonadota</taxon>
        <taxon>Alphaproteobacteria</taxon>
        <taxon>Rhodobacterales</taxon>
        <taxon>Roseobacteraceae</taxon>
        <taxon>Marivita</taxon>
    </lineage>
</organism>
<keyword evidence="2" id="KW-1185">Reference proteome</keyword>
<dbReference type="OrthoDB" id="9793799at2"/>
<sequence>MTDKDTLARKLNALTSQDTFDGKALHLGRSGEPDSLARLLQGIDDTMLERDAVFSVGDISATLRISGKRVHKLVAASDDLNAPTEVLNVPLRSEEPETITRLGEVLKALVEKDGILKIERRLVQGAPEKTGSGVGIQVLSDHWNADPAPRVAAPMDHFLEHVAPHATTLIALTDGEIETVTGDDTAIVQLQEVLGPDWQSFEDEHARFLASDQNINMRILDRFGPNGQSLLFSVIDNRQCIALVGTDAVPQIVAAWASSLR</sequence>
<evidence type="ECO:0000313" key="1">
    <source>
        <dbReference type="EMBL" id="SHG67310.1"/>
    </source>
</evidence>
<dbReference type="RefSeq" id="WP_072775714.1">
    <property type="nucleotide sequence ID" value="NZ_FQXC01000001.1"/>
</dbReference>
<protein>
    <submittedName>
        <fullName evidence="1">Uncharacterized protein</fullName>
    </submittedName>
</protein>
<evidence type="ECO:0000313" key="2">
    <source>
        <dbReference type="Proteomes" id="UP000184221"/>
    </source>
</evidence>
<reference evidence="1 2" key="1">
    <citation type="submission" date="2016-11" db="EMBL/GenBank/DDBJ databases">
        <authorList>
            <person name="Jaros S."/>
            <person name="Januszkiewicz K."/>
            <person name="Wedrychowicz H."/>
        </authorList>
    </citation>
    <scope>NUCLEOTIDE SEQUENCE [LARGE SCALE GENOMIC DNA]</scope>
    <source>
        <strain evidence="1 2">DSM 29431</strain>
    </source>
</reference>
<name>A0A1M5LQY0_9RHOB</name>
<gene>
    <name evidence="1" type="ORF">SAMN05443551_0245</name>
</gene>